<protein>
    <submittedName>
        <fullName evidence="1">Uncharacterized protein</fullName>
    </submittedName>
</protein>
<organism evidence="1 2">
    <name type="scientific">Brassica cretica</name>
    <name type="common">Mustard</name>
    <dbReference type="NCBI Taxonomy" id="69181"/>
    <lineage>
        <taxon>Eukaryota</taxon>
        <taxon>Viridiplantae</taxon>
        <taxon>Streptophyta</taxon>
        <taxon>Embryophyta</taxon>
        <taxon>Tracheophyta</taxon>
        <taxon>Spermatophyta</taxon>
        <taxon>Magnoliopsida</taxon>
        <taxon>eudicotyledons</taxon>
        <taxon>Gunneridae</taxon>
        <taxon>Pentapetalae</taxon>
        <taxon>rosids</taxon>
        <taxon>malvids</taxon>
        <taxon>Brassicales</taxon>
        <taxon>Brassicaceae</taxon>
        <taxon>Brassiceae</taxon>
        <taxon>Brassica</taxon>
    </lineage>
</organism>
<keyword evidence="2" id="KW-1185">Reference proteome</keyword>
<comment type="caution">
    <text evidence="1">The sequence shown here is derived from an EMBL/GenBank/DDBJ whole genome shotgun (WGS) entry which is preliminary data.</text>
</comment>
<gene>
    <name evidence="1" type="ORF">DY000_02007222</name>
</gene>
<dbReference type="Proteomes" id="UP000266723">
    <property type="component" value="Unassembled WGS sequence"/>
</dbReference>
<reference evidence="1 2" key="1">
    <citation type="journal article" date="2020" name="BMC Genomics">
        <title>Intraspecific diversification of the crop wild relative Brassica cretica Lam. using demographic model selection.</title>
        <authorList>
            <person name="Kioukis A."/>
            <person name="Michalopoulou V.A."/>
            <person name="Briers L."/>
            <person name="Pirintsos S."/>
            <person name="Studholme D.J."/>
            <person name="Pavlidis P."/>
            <person name="Sarris P.F."/>
        </authorList>
    </citation>
    <scope>NUCLEOTIDE SEQUENCE [LARGE SCALE GENOMIC DNA]</scope>
    <source>
        <strain evidence="2">cv. PFS-1207/04</strain>
    </source>
</reference>
<proteinExistence type="predicted"/>
<dbReference type="EMBL" id="QGKV02000832">
    <property type="protein sequence ID" value="KAF3547874.1"/>
    <property type="molecule type" value="Genomic_DNA"/>
</dbReference>
<sequence>MITITKAMQLKLQFMSQEQTISSCNNATVMRISRGLQISSMTQLTFRIWKKTYDRDGTRRFHWEEKDEYGVHRDDQGHARDTKLVPEFYTKDEISEMFYGVCGAQEKNEGDFQMKLDGLYYLLNDSISWLTTCMEEMRQDIAKIQTQLGKIARFRYVLKYDKFRLSYVNHEKVSIDNSIRTSIDTPFKISIDRTIAASIDASSRKLYGQALPWGYRSQDARILKQVSGSAGSLTKIGHASINQGLNGGCHQVLFTSFSPISKNSWESNLDDCRHQVPFEFFMLKSL</sequence>
<evidence type="ECO:0000313" key="1">
    <source>
        <dbReference type="EMBL" id="KAF3547874.1"/>
    </source>
</evidence>
<name>A0ABQ7C8G2_BRACR</name>
<accession>A0ABQ7C8G2</accession>
<evidence type="ECO:0000313" key="2">
    <source>
        <dbReference type="Proteomes" id="UP000266723"/>
    </source>
</evidence>